<dbReference type="AlphaFoldDB" id="A0A9P6CZB4"/>
<gene>
    <name evidence="1" type="ORF">BDN70DRAFT_705995</name>
</gene>
<protein>
    <submittedName>
        <fullName evidence="1">Uncharacterized protein</fullName>
    </submittedName>
</protein>
<proteinExistence type="predicted"/>
<accession>A0A9P6CZB4</accession>
<comment type="caution">
    <text evidence="1">The sequence shown here is derived from an EMBL/GenBank/DDBJ whole genome shotgun (WGS) entry which is preliminary data.</text>
</comment>
<reference evidence="1" key="1">
    <citation type="submission" date="2020-11" db="EMBL/GenBank/DDBJ databases">
        <authorList>
            <consortium name="DOE Joint Genome Institute"/>
            <person name="Ahrendt S."/>
            <person name="Riley R."/>
            <person name="Andreopoulos W."/>
            <person name="Labutti K."/>
            <person name="Pangilinan J."/>
            <person name="Ruiz-Duenas F.J."/>
            <person name="Barrasa J.M."/>
            <person name="Sanchez-Garcia M."/>
            <person name="Camarero S."/>
            <person name="Miyauchi S."/>
            <person name="Serrano A."/>
            <person name="Linde D."/>
            <person name="Babiker R."/>
            <person name="Drula E."/>
            <person name="Ayuso-Fernandez I."/>
            <person name="Pacheco R."/>
            <person name="Padilla G."/>
            <person name="Ferreira P."/>
            <person name="Barriuso J."/>
            <person name="Kellner H."/>
            <person name="Castanera R."/>
            <person name="Alfaro M."/>
            <person name="Ramirez L."/>
            <person name="Pisabarro A.G."/>
            <person name="Kuo A."/>
            <person name="Tritt A."/>
            <person name="Lipzen A."/>
            <person name="He G."/>
            <person name="Yan M."/>
            <person name="Ng V."/>
            <person name="Cullen D."/>
            <person name="Martin F."/>
            <person name="Rosso M.-N."/>
            <person name="Henrissat B."/>
            <person name="Hibbett D."/>
            <person name="Martinez A.T."/>
            <person name="Grigoriev I.V."/>
        </authorList>
    </citation>
    <scope>NUCLEOTIDE SEQUENCE</scope>
    <source>
        <strain evidence="1">CIRM-BRFM 674</strain>
    </source>
</reference>
<sequence>MRALGECFVGPSSLEQAGIRVPLRTYSLRLHLHSRFGDCAKCQNAKARHELTISCVNSRVHTRHSYRSEAMRLKTP</sequence>
<name>A0A9P6CZB4_9AGAR</name>
<organism evidence="1 2">
    <name type="scientific">Pholiota conissans</name>
    <dbReference type="NCBI Taxonomy" id="109636"/>
    <lineage>
        <taxon>Eukaryota</taxon>
        <taxon>Fungi</taxon>
        <taxon>Dikarya</taxon>
        <taxon>Basidiomycota</taxon>
        <taxon>Agaricomycotina</taxon>
        <taxon>Agaricomycetes</taxon>
        <taxon>Agaricomycetidae</taxon>
        <taxon>Agaricales</taxon>
        <taxon>Agaricineae</taxon>
        <taxon>Strophariaceae</taxon>
        <taxon>Pholiota</taxon>
    </lineage>
</organism>
<dbReference type="EMBL" id="MU155138">
    <property type="protein sequence ID" value="KAF9485032.1"/>
    <property type="molecule type" value="Genomic_DNA"/>
</dbReference>
<evidence type="ECO:0000313" key="2">
    <source>
        <dbReference type="Proteomes" id="UP000807469"/>
    </source>
</evidence>
<dbReference type="Proteomes" id="UP000807469">
    <property type="component" value="Unassembled WGS sequence"/>
</dbReference>
<evidence type="ECO:0000313" key="1">
    <source>
        <dbReference type="EMBL" id="KAF9485032.1"/>
    </source>
</evidence>
<keyword evidence="2" id="KW-1185">Reference proteome</keyword>